<feature type="region of interest" description="Disordered" evidence="2">
    <location>
        <begin position="1"/>
        <end position="41"/>
    </location>
</feature>
<dbReference type="EMBL" id="KQ234209">
    <property type="protein sequence ID" value="KMZ82076.1"/>
    <property type="molecule type" value="Genomic_DNA"/>
</dbReference>
<dbReference type="PANTHER" id="PTHR43215:SF14">
    <property type="entry name" value="RADIAL SPOKE HEAD 1 HOMOLOG"/>
    <property type="match status" value="1"/>
</dbReference>
<reference evidence="3 4" key="1">
    <citation type="submission" date="2011-08" db="EMBL/GenBank/DDBJ databases">
        <title>The Genome Sequence of Plasmodium vivax India VII.</title>
        <authorList>
            <consortium name="The Broad Institute Genome Sequencing Platform"/>
            <consortium name="The Broad Institute Genome Sequencing Center for Infectious Disease"/>
            <person name="Neafsey D."/>
            <person name="Carlton J."/>
            <person name="Barnwell J."/>
            <person name="Collins W."/>
            <person name="Escalante A."/>
            <person name="Mullikin J."/>
            <person name="Saul A."/>
            <person name="Guigo R."/>
            <person name="Camara F."/>
            <person name="Young S.K."/>
            <person name="Zeng Q."/>
            <person name="Gargeya S."/>
            <person name="Fitzgerald M."/>
            <person name="Haas B."/>
            <person name="Abouelleil A."/>
            <person name="Alvarado L."/>
            <person name="Arachchi H.M."/>
            <person name="Berlin A."/>
            <person name="Brown A."/>
            <person name="Chapman S.B."/>
            <person name="Chen Z."/>
            <person name="Dunbar C."/>
            <person name="Freedman E."/>
            <person name="Gearin G."/>
            <person name="Gellesch M."/>
            <person name="Goldberg J."/>
            <person name="Griggs A."/>
            <person name="Gujja S."/>
            <person name="Heiman D."/>
            <person name="Howarth C."/>
            <person name="Larson L."/>
            <person name="Lui A."/>
            <person name="MacDonald P.J.P."/>
            <person name="Montmayeur A."/>
            <person name="Murphy C."/>
            <person name="Neiman D."/>
            <person name="Pearson M."/>
            <person name="Priest M."/>
            <person name="Roberts A."/>
            <person name="Saif S."/>
            <person name="Shea T."/>
            <person name="Shenoy N."/>
            <person name="Sisk P."/>
            <person name="Stolte C."/>
            <person name="Sykes S."/>
            <person name="Wortman J."/>
            <person name="Nusbaum C."/>
            <person name="Birren B."/>
        </authorList>
    </citation>
    <scope>NUCLEOTIDE SEQUENCE [LARGE SCALE GENOMIC DNA]</scope>
    <source>
        <strain evidence="3 4">India VII</strain>
    </source>
</reference>
<accession>A0A0J9SHK5</accession>
<sequence>MEEGESQKKGPPPPSGEEEKEPFDGAANGSDADETNKGLHVYPNKSTYEGFYLHGKKSGVGKLTKRNGAFYEGNFQNGQKHGAGFQRYSSGDFYYGEWRHNKKDGRGIYFFASTAEYYFGEWCKGSLISGAWVISGEAKYVGTFFRNLPKFKGEFLFANDSKMSVFYEQTLGVSSASDGGAERVALHWRSL</sequence>
<dbReference type="Gene3D" id="2.20.110.10">
    <property type="entry name" value="Histone H3 K4-specific methyltransferase SET7/9 N-terminal domain"/>
    <property type="match status" value="1"/>
</dbReference>
<keyword evidence="1" id="KW-0677">Repeat</keyword>
<protein>
    <submittedName>
        <fullName evidence="3">Uncharacterized protein</fullName>
    </submittedName>
</protein>
<dbReference type="PANTHER" id="PTHR43215">
    <property type="entry name" value="RADIAL SPOKE HEAD 1 HOMOLOG"/>
    <property type="match status" value="1"/>
</dbReference>
<dbReference type="Proteomes" id="UP000053562">
    <property type="component" value="Unassembled WGS sequence"/>
</dbReference>
<dbReference type="SUPFAM" id="SSF82185">
    <property type="entry name" value="Histone H3 K4-specific methyltransferase SET7/9 N-terminal domain"/>
    <property type="match status" value="1"/>
</dbReference>
<evidence type="ECO:0000313" key="3">
    <source>
        <dbReference type="EMBL" id="KMZ82076.1"/>
    </source>
</evidence>
<evidence type="ECO:0000256" key="1">
    <source>
        <dbReference type="ARBA" id="ARBA00022737"/>
    </source>
</evidence>
<dbReference type="AlphaFoldDB" id="A0A0J9SHK5"/>
<evidence type="ECO:0000256" key="2">
    <source>
        <dbReference type="SAM" id="MobiDB-lite"/>
    </source>
</evidence>
<proteinExistence type="predicted"/>
<gene>
    <name evidence="3" type="ORF">PVIIG_04964</name>
</gene>
<evidence type="ECO:0000313" key="4">
    <source>
        <dbReference type="Proteomes" id="UP000053562"/>
    </source>
</evidence>
<dbReference type="InterPro" id="IPR003409">
    <property type="entry name" value="MORN"/>
</dbReference>
<dbReference type="OrthoDB" id="270720at2759"/>
<organism evidence="3 4">
    <name type="scientific">Plasmodium vivax India VII</name>
    <dbReference type="NCBI Taxonomy" id="1077284"/>
    <lineage>
        <taxon>Eukaryota</taxon>
        <taxon>Sar</taxon>
        <taxon>Alveolata</taxon>
        <taxon>Apicomplexa</taxon>
        <taxon>Aconoidasida</taxon>
        <taxon>Haemosporida</taxon>
        <taxon>Plasmodiidae</taxon>
        <taxon>Plasmodium</taxon>
        <taxon>Plasmodium (Plasmodium)</taxon>
    </lineage>
</organism>
<name>A0A0J9SHK5_PLAVI</name>
<dbReference type="Pfam" id="PF02493">
    <property type="entry name" value="MORN"/>
    <property type="match status" value="3"/>
</dbReference>
<dbReference type="SMART" id="SM00698">
    <property type="entry name" value="MORN"/>
    <property type="match status" value="4"/>
</dbReference>